<dbReference type="EMBL" id="CM026426">
    <property type="protein sequence ID" value="KAG0575079.1"/>
    <property type="molecule type" value="Genomic_DNA"/>
</dbReference>
<name>A0A8T0HWI7_CERPU</name>
<proteinExistence type="predicted"/>
<sequence>MGNSAMEHRNKSEMHPRLIPSQDLFRTLRWFIIRHIRGPHLFITRLTSGRYQLRAPGFRAAILLHRYSTQNSLWSQVLDHQIPPLYITQV</sequence>
<accession>A0A8T0HWI7</accession>
<dbReference type="AlphaFoldDB" id="A0A8T0HWI7"/>
<gene>
    <name evidence="1" type="ORF">KC19_VG316300</name>
</gene>
<evidence type="ECO:0000313" key="1">
    <source>
        <dbReference type="EMBL" id="KAG0575079.1"/>
    </source>
</evidence>
<protein>
    <submittedName>
        <fullName evidence="1">Uncharacterized protein</fullName>
    </submittedName>
</protein>
<reference evidence="1" key="1">
    <citation type="submission" date="2020-06" db="EMBL/GenBank/DDBJ databases">
        <title>WGS assembly of Ceratodon purpureus strain R40.</title>
        <authorList>
            <person name="Carey S.B."/>
            <person name="Jenkins J."/>
            <person name="Shu S."/>
            <person name="Lovell J.T."/>
            <person name="Sreedasyam A."/>
            <person name="Maumus F."/>
            <person name="Tiley G.P."/>
            <person name="Fernandez-Pozo N."/>
            <person name="Barry K."/>
            <person name="Chen C."/>
            <person name="Wang M."/>
            <person name="Lipzen A."/>
            <person name="Daum C."/>
            <person name="Saski C.A."/>
            <person name="Payton A.C."/>
            <person name="Mcbreen J.C."/>
            <person name="Conrad R.E."/>
            <person name="Kollar L.M."/>
            <person name="Olsson S."/>
            <person name="Huttunen S."/>
            <person name="Landis J.B."/>
            <person name="Wickett N.J."/>
            <person name="Johnson M.G."/>
            <person name="Rensing S.A."/>
            <person name="Grimwood J."/>
            <person name="Schmutz J."/>
            <person name="Mcdaniel S.F."/>
        </authorList>
    </citation>
    <scope>NUCLEOTIDE SEQUENCE</scope>
    <source>
        <strain evidence="1">R40</strain>
    </source>
</reference>
<evidence type="ECO:0000313" key="2">
    <source>
        <dbReference type="Proteomes" id="UP000822688"/>
    </source>
</evidence>
<dbReference type="Proteomes" id="UP000822688">
    <property type="component" value="Chromosome V"/>
</dbReference>
<organism evidence="1 2">
    <name type="scientific">Ceratodon purpureus</name>
    <name type="common">Fire moss</name>
    <name type="synonym">Dicranum purpureum</name>
    <dbReference type="NCBI Taxonomy" id="3225"/>
    <lineage>
        <taxon>Eukaryota</taxon>
        <taxon>Viridiplantae</taxon>
        <taxon>Streptophyta</taxon>
        <taxon>Embryophyta</taxon>
        <taxon>Bryophyta</taxon>
        <taxon>Bryophytina</taxon>
        <taxon>Bryopsida</taxon>
        <taxon>Dicranidae</taxon>
        <taxon>Pseudoditrichales</taxon>
        <taxon>Ditrichaceae</taxon>
        <taxon>Ceratodon</taxon>
    </lineage>
</organism>
<comment type="caution">
    <text evidence="1">The sequence shown here is derived from an EMBL/GenBank/DDBJ whole genome shotgun (WGS) entry which is preliminary data.</text>
</comment>
<keyword evidence="2" id="KW-1185">Reference proteome</keyword>